<evidence type="ECO:0000313" key="2">
    <source>
        <dbReference type="EMBL" id="MCQ4120950.1"/>
    </source>
</evidence>
<proteinExistence type="predicted"/>
<organism evidence="2 3">
    <name type="scientific">Rhodococcus tibetensis</name>
    <dbReference type="NCBI Taxonomy" id="2965064"/>
    <lineage>
        <taxon>Bacteria</taxon>
        <taxon>Bacillati</taxon>
        <taxon>Actinomycetota</taxon>
        <taxon>Actinomycetes</taxon>
        <taxon>Mycobacteriales</taxon>
        <taxon>Nocardiaceae</taxon>
        <taxon>Rhodococcus</taxon>
    </lineage>
</organism>
<sequence>MWWIIGAVAAWIALSIPIAILIGKAAAQKDVRERTAPPSGDGIEADPPDGKIA</sequence>
<name>A0ABT1QFC0_9NOCA</name>
<evidence type="ECO:0000313" key="3">
    <source>
        <dbReference type="Proteomes" id="UP001524501"/>
    </source>
</evidence>
<evidence type="ECO:0000256" key="1">
    <source>
        <dbReference type="SAM" id="MobiDB-lite"/>
    </source>
</evidence>
<accession>A0ABT1QFC0</accession>
<keyword evidence="3" id="KW-1185">Reference proteome</keyword>
<reference evidence="2 3" key="1">
    <citation type="submission" date="2022-07" db="EMBL/GenBank/DDBJ databases">
        <title>Degradation activity of malathion, p-nitrophenol and potential low-temperature adaptation strategy of Rhodococcus sp. FXJ9.536.</title>
        <authorList>
            <person name="Huang J."/>
            <person name="Huang Y."/>
        </authorList>
    </citation>
    <scope>NUCLEOTIDE SEQUENCE [LARGE SCALE GENOMIC DNA]</scope>
    <source>
        <strain evidence="2 3">FXJ9.536</strain>
    </source>
</reference>
<comment type="caution">
    <text evidence="2">The sequence shown here is derived from an EMBL/GenBank/DDBJ whole genome shotgun (WGS) entry which is preliminary data.</text>
</comment>
<feature type="region of interest" description="Disordered" evidence="1">
    <location>
        <begin position="27"/>
        <end position="53"/>
    </location>
</feature>
<dbReference type="EMBL" id="JANFQF010000014">
    <property type="protein sequence ID" value="MCQ4120950.1"/>
    <property type="molecule type" value="Genomic_DNA"/>
</dbReference>
<gene>
    <name evidence="2" type="ORF">NOF53_17570</name>
</gene>
<dbReference type="Proteomes" id="UP001524501">
    <property type="component" value="Unassembled WGS sequence"/>
</dbReference>
<dbReference type="RefSeq" id="WP_255971002.1">
    <property type="nucleotide sequence ID" value="NZ_JANFQF010000014.1"/>
</dbReference>
<protein>
    <submittedName>
        <fullName evidence="2">Uncharacterized protein</fullName>
    </submittedName>
</protein>